<dbReference type="GeneID" id="95755382"/>
<evidence type="ECO:0000313" key="7">
    <source>
        <dbReference type="EMBL" id="MCQ4815443.1"/>
    </source>
</evidence>
<feature type="transmembrane region" description="Helical" evidence="6">
    <location>
        <begin position="289"/>
        <end position="311"/>
    </location>
</feature>
<dbReference type="RefSeq" id="WP_034441803.1">
    <property type="nucleotide sequence ID" value="NZ_CAJLEK010000045.1"/>
</dbReference>
<keyword evidence="8" id="KW-1185">Reference proteome</keyword>
<dbReference type="EMBL" id="JANFYT010000037">
    <property type="protein sequence ID" value="MCQ4815443.1"/>
    <property type="molecule type" value="Genomic_DNA"/>
</dbReference>
<evidence type="ECO:0000256" key="4">
    <source>
        <dbReference type="ARBA" id="ARBA00022989"/>
    </source>
</evidence>
<evidence type="ECO:0000256" key="2">
    <source>
        <dbReference type="ARBA" id="ARBA00022475"/>
    </source>
</evidence>
<protein>
    <submittedName>
        <fullName evidence="7">TIGR00366 family protein</fullName>
    </submittedName>
</protein>
<dbReference type="PANTHER" id="PTHR43652:SF2">
    <property type="entry name" value="BASIC AMINO ACID ANTIPORTER YFCC-RELATED"/>
    <property type="match status" value="1"/>
</dbReference>
<feature type="transmembrane region" description="Helical" evidence="6">
    <location>
        <begin position="452"/>
        <end position="472"/>
    </location>
</feature>
<dbReference type="PANTHER" id="PTHR43652">
    <property type="entry name" value="BASIC AMINO ACID ANTIPORTER YFCC-RELATED"/>
    <property type="match status" value="1"/>
</dbReference>
<feature type="transmembrane region" description="Helical" evidence="6">
    <location>
        <begin position="152"/>
        <end position="173"/>
    </location>
</feature>
<dbReference type="GO" id="GO:0005886">
    <property type="term" value="C:plasma membrane"/>
    <property type="evidence" value="ECO:0007669"/>
    <property type="project" value="UniProtKB-SubCell"/>
</dbReference>
<organism evidence="7 8">
    <name type="scientific">Cloacibacillus evryensis</name>
    <dbReference type="NCBI Taxonomy" id="508460"/>
    <lineage>
        <taxon>Bacteria</taxon>
        <taxon>Thermotogati</taxon>
        <taxon>Synergistota</taxon>
        <taxon>Synergistia</taxon>
        <taxon>Synergistales</taxon>
        <taxon>Synergistaceae</taxon>
        <taxon>Cloacibacillus</taxon>
    </lineage>
</organism>
<keyword evidence="2" id="KW-1003">Cell membrane</keyword>
<dbReference type="AlphaFoldDB" id="A0AAW5KCC6"/>
<feature type="transmembrane region" description="Helical" evidence="6">
    <location>
        <begin position="211"/>
        <end position="230"/>
    </location>
</feature>
<gene>
    <name evidence="7" type="ORF">NE630_13470</name>
</gene>
<dbReference type="InterPro" id="IPR018385">
    <property type="entry name" value="C4_dicarb_anaerob_car-like"/>
</dbReference>
<dbReference type="InterPro" id="IPR051679">
    <property type="entry name" value="DASS-Related_Transporters"/>
</dbReference>
<comment type="caution">
    <text evidence="7">The sequence shown here is derived from an EMBL/GenBank/DDBJ whole genome shotgun (WGS) entry which is preliminary data.</text>
</comment>
<evidence type="ECO:0000313" key="8">
    <source>
        <dbReference type="Proteomes" id="UP001205919"/>
    </source>
</evidence>
<sequence length="473" mass="50703">MKEPAEMSPQGQVKKKFLFPHIYVLLLMIIIACAIATWLLPAGEFERVKNAAGRTIVVAGTYHPIPATPVGPFQMIQAIYGGMLDAANIIFFIMIAYASIGLIIATGAFNGLVSGLLRIFKGKSRTVIIPVFIAILGVASSTIGVFEEAFPFVPIFVGIAIAMGYDAIVGLAIVACGVGIGYSGAVMNPFTVGMAQSIAELPPMSGAGFRIFCHISMVVVASIYTMRYALKIQEDPTKSLLYGSEMAAHVKADENLENYRFGIREILVLATLAVGIVVVVYGTKAYGWYLQELCAIFLIMGLASAAIMGWSPSETAEKVAASFADMAMAAMMVGLARAILVVLRAGSVIDTVVYGLAFPLSYMPSWIAAECMLVVQTLLNFLVPSGSGQAVISMPIMAPLSDLLGIPRQIAVLCFQFGDGLSNIVWPTAFAPVLCALAGIKLDRWWKWMVPLFILLILTQMILIAIAMFIGWA</sequence>
<accession>A0AAW5KCC6</accession>
<dbReference type="Proteomes" id="UP001205919">
    <property type="component" value="Unassembled WGS sequence"/>
</dbReference>
<name>A0AAW5KCC6_9BACT</name>
<feature type="transmembrane region" description="Helical" evidence="6">
    <location>
        <begin position="424"/>
        <end position="440"/>
    </location>
</feature>
<feature type="transmembrane region" description="Helical" evidence="6">
    <location>
        <begin position="21"/>
        <end position="40"/>
    </location>
</feature>
<keyword evidence="5 6" id="KW-0472">Membrane</keyword>
<dbReference type="PROSITE" id="PS51257">
    <property type="entry name" value="PROKAR_LIPOPROTEIN"/>
    <property type="match status" value="1"/>
</dbReference>
<feature type="transmembrane region" description="Helical" evidence="6">
    <location>
        <begin position="266"/>
        <end position="283"/>
    </location>
</feature>
<proteinExistence type="predicted"/>
<evidence type="ECO:0000256" key="6">
    <source>
        <dbReference type="SAM" id="Phobius"/>
    </source>
</evidence>
<feature type="transmembrane region" description="Helical" evidence="6">
    <location>
        <begin position="323"/>
        <end position="343"/>
    </location>
</feature>
<keyword evidence="4 6" id="KW-1133">Transmembrane helix</keyword>
<comment type="subcellular location">
    <subcellularLocation>
        <location evidence="1">Cell membrane</location>
        <topology evidence="1">Multi-pass membrane protein</topology>
    </subcellularLocation>
</comment>
<reference evidence="7 8" key="1">
    <citation type="submission" date="2022-06" db="EMBL/GenBank/DDBJ databases">
        <title>Isolation of gut microbiota from human fecal samples.</title>
        <authorList>
            <person name="Pamer E.G."/>
            <person name="Barat B."/>
            <person name="Waligurski E."/>
            <person name="Medina S."/>
            <person name="Paddock L."/>
            <person name="Mostad J."/>
        </authorList>
    </citation>
    <scope>NUCLEOTIDE SEQUENCE [LARGE SCALE GENOMIC DNA]</scope>
    <source>
        <strain evidence="7 8">DFI.9.90</strain>
    </source>
</reference>
<evidence type="ECO:0000256" key="1">
    <source>
        <dbReference type="ARBA" id="ARBA00004651"/>
    </source>
</evidence>
<evidence type="ECO:0000256" key="3">
    <source>
        <dbReference type="ARBA" id="ARBA00022692"/>
    </source>
</evidence>
<keyword evidence="3 6" id="KW-0812">Transmembrane</keyword>
<feature type="transmembrane region" description="Helical" evidence="6">
    <location>
        <begin position="89"/>
        <end position="113"/>
    </location>
</feature>
<dbReference type="Pfam" id="PF03606">
    <property type="entry name" value="DcuC"/>
    <property type="match status" value="1"/>
</dbReference>
<evidence type="ECO:0000256" key="5">
    <source>
        <dbReference type="ARBA" id="ARBA00023136"/>
    </source>
</evidence>
<feature type="transmembrane region" description="Helical" evidence="6">
    <location>
        <begin position="125"/>
        <end position="146"/>
    </location>
</feature>
<feature type="transmembrane region" description="Helical" evidence="6">
    <location>
        <begin position="180"/>
        <end position="199"/>
    </location>
</feature>